<protein>
    <submittedName>
        <fullName evidence="1">Histidine kinase</fullName>
    </submittedName>
</protein>
<comment type="caution">
    <text evidence="1">The sequence shown here is derived from an EMBL/GenBank/DDBJ whole genome shotgun (WGS) entry which is preliminary data.</text>
</comment>
<dbReference type="AlphaFoldDB" id="A0A4R6A7Q0"/>
<sequence>MIARIAIVVVLVGSVLAGAGMYYLQVFHWYERVEPRDILLTARGGEEVPLPVSNIEAIDAESSPLRFRACFDTTAEPRALTDSFTLYEGAEPLTAPFWFDCYDASAIAADLSEGRAQAFLGIKNVGYGVDRIVAVTEGGRGYVWHQLNDCGELAYDGTQVGEDCPPREDFE</sequence>
<dbReference type="Proteomes" id="UP000295701">
    <property type="component" value="Unassembled WGS sequence"/>
</dbReference>
<organism evidence="1 2">
    <name type="scientific">Palleronia sediminis</name>
    <dbReference type="NCBI Taxonomy" id="2547833"/>
    <lineage>
        <taxon>Bacteria</taxon>
        <taxon>Pseudomonadati</taxon>
        <taxon>Pseudomonadota</taxon>
        <taxon>Alphaproteobacteria</taxon>
        <taxon>Rhodobacterales</taxon>
        <taxon>Roseobacteraceae</taxon>
        <taxon>Palleronia</taxon>
    </lineage>
</organism>
<dbReference type="OrthoDB" id="7819947at2"/>
<dbReference type="RefSeq" id="WP_133396525.1">
    <property type="nucleotide sequence ID" value="NZ_SNAA01000007.1"/>
</dbReference>
<keyword evidence="1" id="KW-0808">Transferase</keyword>
<keyword evidence="2" id="KW-1185">Reference proteome</keyword>
<name>A0A4R6A7Q0_9RHOB</name>
<evidence type="ECO:0000313" key="1">
    <source>
        <dbReference type="EMBL" id="TDL79801.1"/>
    </source>
</evidence>
<reference evidence="1 2" key="1">
    <citation type="submission" date="2019-03" db="EMBL/GenBank/DDBJ databases">
        <title>Primorskyibacter sp. SS33 isolated from sediments.</title>
        <authorList>
            <person name="Xunke S."/>
        </authorList>
    </citation>
    <scope>NUCLEOTIDE SEQUENCE [LARGE SCALE GENOMIC DNA]</scope>
    <source>
        <strain evidence="1 2">SS33</strain>
    </source>
</reference>
<keyword evidence="1" id="KW-0418">Kinase</keyword>
<dbReference type="GO" id="GO:0016301">
    <property type="term" value="F:kinase activity"/>
    <property type="evidence" value="ECO:0007669"/>
    <property type="project" value="UniProtKB-KW"/>
</dbReference>
<accession>A0A4R6A7Q0</accession>
<gene>
    <name evidence="1" type="ORF">E2L08_07880</name>
</gene>
<dbReference type="InterPro" id="IPR045616">
    <property type="entry name" value="DUF6446"/>
</dbReference>
<dbReference type="Pfam" id="PF20044">
    <property type="entry name" value="DUF6446"/>
    <property type="match status" value="1"/>
</dbReference>
<proteinExistence type="predicted"/>
<evidence type="ECO:0000313" key="2">
    <source>
        <dbReference type="Proteomes" id="UP000295701"/>
    </source>
</evidence>
<dbReference type="EMBL" id="SNAA01000007">
    <property type="protein sequence ID" value="TDL79801.1"/>
    <property type="molecule type" value="Genomic_DNA"/>
</dbReference>